<sequence length="242" mass="26539">MTETPPVIEVSVAAAPSVVWPALRDPELLRRWHGWDCEGLDDEIREIYFGDDVTEDAEAFILALGGADRFSLHELDGTTLVRITRPPRGADPAADDWYDDVTEGWTTFLQFLKFGIERHGLDERRTLFLQGPVADGDSARHLLGLDKLAGLTVGDHFTAVADTGDLLHGVVCFVGEHQTAVSVDDLGPGLLQFGEQPVNAARPNGGAQILLAAYGLDDEEWAELAQRWTEWWQARPGAEPAT</sequence>
<dbReference type="SUPFAM" id="SSF55961">
    <property type="entry name" value="Bet v1-like"/>
    <property type="match status" value="1"/>
</dbReference>
<dbReference type="Proteomes" id="UP000183561">
    <property type="component" value="Unassembled WGS sequence"/>
</dbReference>
<reference evidence="2" key="1">
    <citation type="submission" date="2016-10" db="EMBL/GenBank/DDBJ databases">
        <authorList>
            <person name="Varghese N."/>
            <person name="Submissions S."/>
        </authorList>
    </citation>
    <scope>NUCLEOTIDE SEQUENCE [LARGE SCALE GENOMIC DNA]</scope>
    <source>
        <strain evidence="2">DSM 44498</strain>
    </source>
</reference>
<name>A0A1H4YJC0_9NOCA</name>
<keyword evidence="2" id="KW-1185">Reference proteome</keyword>
<evidence type="ECO:0000313" key="1">
    <source>
        <dbReference type="EMBL" id="SED17795.1"/>
    </source>
</evidence>
<evidence type="ECO:0000313" key="2">
    <source>
        <dbReference type="Proteomes" id="UP000183561"/>
    </source>
</evidence>
<dbReference type="OrthoDB" id="3334241at2"/>
<dbReference type="AlphaFoldDB" id="A0A1H4YJC0"/>
<organism evidence="1 2">
    <name type="scientific">Rhodococcus koreensis</name>
    <dbReference type="NCBI Taxonomy" id="99653"/>
    <lineage>
        <taxon>Bacteria</taxon>
        <taxon>Bacillati</taxon>
        <taxon>Actinomycetota</taxon>
        <taxon>Actinomycetes</taxon>
        <taxon>Mycobacteriales</taxon>
        <taxon>Nocardiaceae</taxon>
        <taxon>Rhodococcus</taxon>
    </lineage>
</organism>
<dbReference type="RefSeq" id="WP_072947169.1">
    <property type="nucleotide sequence ID" value="NZ_FNSV01000005.1"/>
</dbReference>
<accession>A0A1H4YJC0</accession>
<proteinExistence type="predicted"/>
<gene>
    <name evidence="1" type="ORF">SAMN04490239_7149</name>
</gene>
<protein>
    <submittedName>
        <fullName evidence="1">Uncharacterized conserved protein YndB, AHSA1/START domain</fullName>
    </submittedName>
</protein>
<dbReference type="EMBL" id="FNSV01000005">
    <property type="protein sequence ID" value="SED17795.1"/>
    <property type="molecule type" value="Genomic_DNA"/>
</dbReference>